<dbReference type="OrthoDB" id="5150166at2759"/>
<dbReference type="Pfam" id="PF10022">
    <property type="entry name" value="DUF2264"/>
    <property type="match status" value="1"/>
</dbReference>
<dbReference type="PANTHER" id="PTHR35339:SF4">
    <property type="entry name" value="LINALOOL DEHYDRATASE_ISOMERASE DOMAIN-CONTAINING PROTEIN"/>
    <property type="match status" value="1"/>
</dbReference>
<dbReference type="InterPro" id="IPR016624">
    <property type="entry name" value="UCP014753"/>
</dbReference>
<evidence type="ECO:0008006" key="5">
    <source>
        <dbReference type="Google" id="ProtNLM"/>
    </source>
</evidence>
<evidence type="ECO:0000313" key="4">
    <source>
        <dbReference type="Proteomes" id="UP000308199"/>
    </source>
</evidence>
<evidence type="ECO:0000259" key="1">
    <source>
        <dbReference type="Pfam" id="PF10022"/>
    </source>
</evidence>
<evidence type="ECO:0000313" key="3">
    <source>
        <dbReference type="EMBL" id="THG96435.1"/>
    </source>
</evidence>
<name>A0A4S4KE92_9AGAM</name>
<dbReference type="EMBL" id="SGPK01000878">
    <property type="protein sequence ID" value="THG96435.1"/>
    <property type="molecule type" value="Genomic_DNA"/>
</dbReference>
<proteinExistence type="predicted"/>
<dbReference type="PANTHER" id="PTHR35339">
    <property type="entry name" value="LINALOOL DEHYDRATASE_ISOMERASE DOMAIN-CONTAINING PROTEIN"/>
    <property type="match status" value="1"/>
</dbReference>
<dbReference type="PIRSF" id="PIRSF014753">
    <property type="entry name" value="UCP014753"/>
    <property type="match status" value="1"/>
</dbReference>
<dbReference type="AlphaFoldDB" id="A0A4S4KE92"/>
<dbReference type="Pfam" id="PF20938">
    <property type="entry name" value="DUF2264_C"/>
    <property type="match status" value="1"/>
</dbReference>
<sequence length="644" mass="71882">MPAAASISPFETNPVRSREDLRAFLVGLLDALEPHTSPGGALIHLGHTATHYDETAAQLEGFSRPIWGLSSLLAGGSEYKGAERWLRGFASGTDPNHEEFWGDMRDKDQRMVECSAIGFSIAVAKEQLWDPLPQHTKTSFENWLGGMNDKQMPDTNWLWFRVFANLGLSRAGSPRYDAARMKADLDHLDTFYVGGGWSRDGPETVCQFDYYSSSFAIQFAQLAYSKLMQKEDPERCEEYRERARKFALDFVHYFDTEGRAIPFGRSMCYRFAQSSFWGALAFADVELPAPLTWGVVKGLQLRNIRYWAMQPGAFNPDGTLTIGFNYPNHNMTENYNSPGSPYWCCKSFVTLSLPPTHPFWVAQEEPYPEVLRNTVKVLELPLHIATNHGGHTYVLSSGQQCSYALKQSAAKYGKFAYSSAFGYSVPVGVGTLPEAGADSALALCDIGTDAAGEFWRMRRETRDARVENGRLRSSWRPWPDVEVETWLVPPTEAAPLWHQRVHRVRTARRLRVAEGGFAIYGQRRDGRALDPVGNDAEDFGVFTDIGKARAASRAGASGVTALESGSKRLGEVIRMDANSNLIEARAVLPMLISEIEPSEKDVWFVTGVFGLPSEEGQEGAWRGWLQEWNLSAPVLPEDIISLMN</sequence>
<dbReference type="Proteomes" id="UP000308199">
    <property type="component" value="Unassembled WGS sequence"/>
</dbReference>
<accession>A0A4S4KE92</accession>
<dbReference type="InterPro" id="IPR049237">
    <property type="entry name" value="DUF2264_C"/>
</dbReference>
<reference evidence="3 4" key="1">
    <citation type="submission" date="2019-02" db="EMBL/GenBank/DDBJ databases">
        <title>Genome sequencing of the rare red list fungi Phellinidium pouzarii.</title>
        <authorList>
            <person name="Buettner E."/>
            <person name="Kellner H."/>
        </authorList>
    </citation>
    <scope>NUCLEOTIDE SEQUENCE [LARGE SCALE GENOMIC DNA]</scope>
    <source>
        <strain evidence="3 4">DSM 108285</strain>
    </source>
</reference>
<keyword evidence="4" id="KW-1185">Reference proteome</keyword>
<feature type="domain" description="DUF2264" evidence="2">
    <location>
        <begin position="374"/>
        <end position="639"/>
    </location>
</feature>
<evidence type="ECO:0000259" key="2">
    <source>
        <dbReference type="Pfam" id="PF20938"/>
    </source>
</evidence>
<dbReference type="InterPro" id="IPR049349">
    <property type="entry name" value="DUF2264_N"/>
</dbReference>
<organism evidence="3 4">
    <name type="scientific">Phellinidium pouzarii</name>
    <dbReference type="NCBI Taxonomy" id="167371"/>
    <lineage>
        <taxon>Eukaryota</taxon>
        <taxon>Fungi</taxon>
        <taxon>Dikarya</taxon>
        <taxon>Basidiomycota</taxon>
        <taxon>Agaricomycotina</taxon>
        <taxon>Agaricomycetes</taxon>
        <taxon>Hymenochaetales</taxon>
        <taxon>Hymenochaetaceae</taxon>
        <taxon>Phellinidium</taxon>
    </lineage>
</organism>
<protein>
    <recommendedName>
        <fullName evidence="5">DUF2264 domain-containing protein</fullName>
    </recommendedName>
</protein>
<gene>
    <name evidence="3" type="ORF">EW145_g7781</name>
</gene>
<feature type="domain" description="DUF2264" evidence="1">
    <location>
        <begin position="17"/>
        <end position="367"/>
    </location>
</feature>
<comment type="caution">
    <text evidence="3">The sequence shown here is derived from an EMBL/GenBank/DDBJ whole genome shotgun (WGS) entry which is preliminary data.</text>
</comment>